<feature type="compositionally biased region" description="Polar residues" evidence="1">
    <location>
        <begin position="432"/>
        <end position="443"/>
    </location>
</feature>
<organism evidence="2 3">
    <name type="scientific">Rhizobium fredii</name>
    <name type="common">Sinorhizobium fredii</name>
    <dbReference type="NCBI Taxonomy" id="380"/>
    <lineage>
        <taxon>Bacteria</taxon>
        <taxon>Pseudomonadati</taxon>
        <taxon>Pseudomonadota</taxon>
        <taxon>Alphaproteobacteria</taxon>
        <taxon>Hyphomicrobiales</taxon>
        <taxon>Rhizobiaceae</taxon>
        <taxon>Sinorhizobium/Ensifer group</taxon>
        <taxon>Sinorhizobium</taxon>
    </lineage>
</organism>
<accession>A0A2A6LTY0</accession>
<dbReference type="Pfam" id="PF05159">
    <property type="entry name" value="Capsule_synth"/>
    <property type="match status" value="1"/>
</dbReference>
<protein>
    <submittedName>
        <fullName evidence="2">Capsular biosynthesis protein</fullName>
    </submittedName>
</protein>
<proteinExistence type="predicted"/>
<comment type="caution">
    <text evidence="2">The sequence shown here is derived from an EMBL/GenBank/DDBJ whole genome shotgun (WGS) entry which is preliminary data.</text>
</comment>
<gene>
    <name evidence="2" type="ORF">CO661_20425</name>
</gene>
<dbReference type="EMBL" id="NWTC01000016">
    <property type="protein sequence ID" value="PDT46083.1"/>
    <property type="molecule type" value="Genomic_DNA"/>
</dbReference>
<name>A0A2A6LTY0_RHIFR</name>
<dbReference type="RefSeq" id="WP_037432205.1">
    <property type="nucleotide sequence ID" value="NZ_NWTC01000016.1"/>
</dbReference>
<dbReference type="GO" id="GO:0015774">
    <property type="term" value="P:polysaccharide transport"/>
    <property type="evidence" value="ECO:0007669"/>
    <property type="project" value="InterPro"/>
</dbReference>
<dbReference type="Proteomes" id="UP000220353">
    <property type="component" value="Unassembled WGS sequence"/>
</dbReference>
<dbReference type="GO" id="GO:0000271">
    <property type="term" value="P:polysaccharide biosynthetic process"/>
    <property type="evidence" value="ECO:0007669"/>
    <property type="project" value="InterPro"/>
</dbReference>
<dbReference type="InterPro" id="IPR007833">
    <property type="entry name" value="Capsule_polysaccharide_synth"/>
</dbReference>
<feature type="region of interest" description="Disordered" evidence="1">
    <location>
        <begin position="412"/>
        <end position="443"/>
    </location>
</feature>
<evidence type="ECO:0000313" key="3">
    <source>
        <dbReference type="Proteomes" id="UP000220353"/>
    </source>
</evidence>
<feature type="compositionally biased region" description="Basic and acidic residues" evidence="1">
    <location>
        <begin position="421"/>
        <end position="430"/>
    </location>
</feature>
<evidence type="ECO:0000256" key="1">
    <source>
        <dbReference type="SAM" id="MobiDB-lite"/>
    </source>
</evidence>
<sequence length="443" mass="49347">MTAATTNQQRPRRTFLFLQGPSSPIFAKIATRLEAFGHTCLRINLNAGDQIFWRRGGAHNYRGTIDDWATYVEEFLRRHSVSDLVLLGEERPYHRAAVAAARRVGAEVFVVEMGYLRPDWLTLERGGMSSNSHFPAESQQILRAAAGLPEPDWRRRHTQTFLAEAAYDLLYNLPNVFLWFLFPGYRRHAIFHPLAEYAGWVRRLAAAKRQRRAADRLTGSLTSASEPYFVYPLQLETDFQLRAHSPFNSQKEAIADILASFARHAPATSKLAIKVHPLDNGLIAWRRIIAQQSAALGIGERVIYLDGGNLDLLTEKSAGMVTVNSTAGLHALKQGKPVKVLGRAVFDIAGLTDRQPLDAFWAAPQLPDAELSTAMFRLMAASIQVRGNFYSVAGTDAGAEAIAERLHRNTVNEPGAFIDPPPRRKPEKRTIFSAQATPARNKS</sequence>
<dbReference type="CDD" id="cd16441">
    <property type="entry name" value="beta_Kdo_transferase_KpsS"/>
    <property type="match status" value="1"/>
</dbReference>
<dbReference type="AlphaFoldDB" id="A0A2A6LTY0"/>
<reference evidence="2 3" key="1">
    <citation type="submission" date="2017-09" db="EMBL/GenBank/DDBJ databases">
        <title>Comparative genomics of rhizobia isolated from Phaseolus vulgaris in China.</title>
        <authorList>
            <person name="Tong W."/>
        </authorList>
    </citation>
    <scope>NUCLEOTIDE SEQUENCE [LARGE SCALE GENOMIC DNA]</scope>
    <source>
        <strain evidence="2 3">PCH1</strain>
    </source>
</reference>
<evidence type="ECO:0000313" key="2">
    <source>
        <dbReference type="EMBL" id="PDT46083.1"/>
    </source>
</evidence>